<dbReference type="PANTHER" id="PTHR40788">
    <property type="entry name" value="CLR5 DOMAIN-CONTAINING PROTEIN-RELATED"/>
    <property type="match status" value="1"/>
</dbReference>
<dbReference type="AlphaFoldDB" id="F0X8E5"/>
<dbReference type="EMBL" id="GL629735">
    <property type="protein sequence ID" value="EFX05786.1"/>
    <property type="molecule type" value="Genomic_DNA"/>
</dbReference>
<dbReference type="eggNOG" id="ENOG502QUCG">
    <property type="taxonomic scope" value="Eukaryota"/>
</dbReference>
<accession>F0X8E5</accession>
<evidence type="ECO:0000313" key="3">
    <source>
        <dbReference type="Proteomes" id="UP000007796"/>
    </source>
</evidence>
<feature type="region of interest" description="Disordered" evidence="1">
    <location>
        <begin position="701"/>
        <end position="726"/>
    </location>
</feature>
<dbReference type="OrthoDB" id="2922289at2759"/>
<dbReference type="Proteomes" id="UP000007796">
    <property type="component" value="Unassembled WGS sequence"/>
</dbReference>
<protein>
    <submittedName>
        <fullName evidence="2">Uncharacterized protein</fullName>
    </submittedName>
</protein>
<dbReference type="InParanoid" id="F0X8E5"/>
<reference evidence="2 3" key="1">
    <citation type="journal article" date="2011" name="Proc. Natl. Acad. Sci. U.S.A.">
        <title>Genome and transcriptome analyses of the mountain pine beetle-fungal symbiont Grosmannia clavigera, a lodgepole pine pathogen.</title>
        <authorList>
            <person name="DiGuistini S."/>
            <person name="Wang Y."/>
            <person name="Liao N.Y."/>
            <person name="Taylor G."/>
            <person name="Tanguay P."/>
            <person name="Feau N."/>
            <person name="Henrissat B."/>
            <person name="Chan S.K."/>
            <person name="Hesse-Orce U."/>
            <person name="Alamouti S.M."/>
            <person name="Tsui C.K.M."/>
            <person name="Docking R.T."/>
            <person name="Levasseur A."/>
            <person name="Haridas S."/>
            <person name="Robertson G."/>
            <person name="Birol I."/>
            <person name="Holt R.A."/>
            <person name="Marra M.A."/>
            <person name="Hamelin R.C."/>
            <person name="Hirst M."/>
            <person name="Jones S.J.M."/>
            <person name="Bohlmann J."/>
            <person name="Breuil C."/>
        </authorList>
    </citation>
    <scope>NUCLEOTIDE SEQUENCE [LARGE SCALE GENOMIC DNA]</scope>
    <source>
        <strain evidence="3">kw1407 / UAMH 11150</strain>
    </source>
</reference>
<proteinExistence type="predicted"/>
<dbReference type="HOGENOM" id="CLU_019062_0_0_1"/>
<dbReference type="RefSeq" id="XP_014175268.1">
    <property type="nucleotide sequence ID" value="XM_014319793.1"/>
</dbReference>
<keyword evidence="3" id="KW-1185">Reference proteome</keyword>
<sequence>MNPLQPRTNHQFDPFEPHPELDNVDLSSLQGEDWSNPTNFLKMMTPNGMALPSVMTPDEVRREARERTTRLFADYHLLQDILERHEATVQRRWTKKNRAQKLAILLAAWPEMPTTHRPDFTASSKKAGSRDVKLRGAYMCPYINQEDLVKSKTLLLLLNSRGRNHPSVFAAADGEAMHLGKVTMALQPGFLNHHVFMLNGMTRDREYGRLVAWDDHEDAFDWMHTRKQFLPGEGLLIVEAQERLMAFLVRCCRQILHGIPADNLLQDDLYAVQPEPRLKESTDTSGLASLAIMAEEAPYRVPADLDLGRIEALLAARTAAAEDHAWALREDPGYFAGYLAEAREHRLEMLKDLVGNVHPTLKPARAGILWSRVIGQVLVEAHFHVELYAELLAQAQQLRELQRQHAAQITPLDDLPEPYLAALLRFRHYLQQVAKGPMDQLKMSFIASPPMRPFFVRHVPESAESSKILTVSRPGVRMDPMADKLLWLLRTLWEDDRDLFLCRLPNVVDELDRLLTAEPRVREFVSPCIARVIGDLSILGECLRQLDMYQPWANGWENALVDRQDAIQREFAARTETEARVLTAVQEKNVATLRPYGDPSDNKFDYPVARRRSQANVDSLRAAERYLDVFWAKADELLRVHAKGSDGIAYKRLLAQKRLLQRTPAWVERPARPQSTTTAAEALAQPLATLHLNTETPSARKELRDAAAAVGAKTKAKTRGEASAVQSAEAKKQATASASDLDPQPCFVVDARALKVFRIVFFDPAANTTPGEVGWLEFLHALQAVGFVAEKLYGSVWHFQPTTLDVERSIQFHEPHPRGKIPFVTARRHGRRLSRAYGWHGGVFVLKDKSNDA</sequence>
<dbReference type="STRING" id="655863.F0X8E5"/>
<feature type="compositionally biased region" description="Polar residues" evidence="1">
    <location>
        <begin position="1"/>
        <end position="11"/>
    </location>
</feature>
<evidence type="ECO:0000313" key="2">
    <source>
        <dbReference type="EMBL" id="EFX05786.1"/>
    </source>
</evidence>
<gene>
    <name evidence="2" type="ORF">CMQ_3855</name>
</gene>
<name>F0X8E5_GROCL</name>
<evidence type="ECO:0000256" key="1">
    <source>
        <dbReference type="SAM" id="MobiDB-lite"/>
    </source>
</evidence>
<organism evidence="3">
    <name type="scientific">Grosmannia clavigera (strain kw1407 / UAMH 11150)</name>
    <name type="common">Blue stain fungus</name>
    <name type="synonym">Graphiocladiella clavigera</name>
    <dbReference type="NCBI Taxonomy" id="655863"/>
    <lineage>
        <taxon>Eukaryota</taxon>
        <taxon>Fungi</taxon>
        <taxon>Dikarya</taxon>
        <taxon>Ascomycota</taxon>
        <taxon>Pezizomycotina</taxon>
        <taxon>Sordariomycetes</taxon>
        <taxon>Sordariomycetidae</taxon>
        <taxon>Ophiostomatales</taxon>
        <taxon>Ophiostomataceae</taxon>
        <taxon>Leptographium</taxon>
    </lineage>
</organism>
<dbReference type="GeneID" id="25977001"/>
<dbReference type="PANTHER" id="PTHR40788:SF2">
    <property type="entry name" value="CLR5 DOMAIN-CONTAINING PROTEIN"/>
    <property type="match status" value="1"/>
</dbReference>
<feature type="region of interest" description="Disordered" evidence="1">
    <location>
        <begin position="1"/>
        <end position="29"/>
    </location>
</feature>